<gene>
    <name evidence="1" type="ORF">KQX54_014668</name>
</gene>
<organism evidence="1 2">
    <name type="scientific">Cotesia glomerata</name>
    <name type="common">Lepidopteran parasitic wasp</name>
    <name type="synonym">Apanteles glomeratus</name>
    <dbReference type="NCBI Taxonomy" id="32391"/>
    <lineage>
        <taxon>Eukaryota</taxon>
        <taxon>Metazoa</taxon>
        <taxon>Ecdysozoa</taxon>
        <taxon>Arthropoda</taxon>
        <taxon>Hexapoda</taxon>
        <taxon>Insecta</taxon>
        <taxon>Pterygota</taxon>
        <taxon>Neoptera</taxon>
        <taxon>Endopterygota</taxon>
        <taxon>Hymenoptera</taxon>
        <taxon>Apocrita</taxon>
        <taxon>Ichneumonoidea</taxon>
        <taxon>Braconidae</taxon>
        <taxon>Microgastrinae</taxon>
        <taxon>Cotesia</taxon>
    </lineage>
</organism>
<keyword evidence="2" id="KW-1185">Reference proteome</keyword>
<protein>
    <submittedName>
        <fullName evidence="1">Uncharacterized protein</fullName>
    </submittedName>
</protein>
<dbReference type="AlphaFoldDB" id="A0AAV7IVM5"/>
<name>A0AAV7IVM5_COTGL</name>
<dbReference type="Proteomes" id="UP000826195">
    <property type="component" value="Unassembled WGS sequence"/>
</dbReference>
<proteinExistence type="predicted"/>
<comment type="caution">
    <text evidence="1">The sequence shown here is derived from an EMBL/GenBank/DDBJ whole genome shotgun (WGS) entry which is preliminary data.</text>
</comment>
<evidence type="ECO:0000313" key="2">
    <source>
        <dbReference type="Proteomes" id="UP000826195"/>
    </source>
</evidence>
<evidence type="ECO:0000313" key="1">
    <source>
        <dbReference type="EMBL" id="KAH0558152.1"/>
    </source>
</evidence>
<reference evidence="1 2" key="1">
    <citation type="journal article" date="2021" name="J. Hered.">
        <title>A chromosome-level genome assembly of the parasitoid wasp, Cotesia glomerata (Hymenoptera: Braconidae).</title>
        <authorList>
            <person name="Pinto B.J."/>
            <person name="Weis J.J."/>
            <person name="Gamble T."/>
            <person name="Ode P.J."/>
            <person name="Paul R."/>
            <person name="Zaspel J.M."/>
        </authorList>
    </citation>
    <scope>NUCLEOTIDE SEQUENCE [LARGE SCALE GENOMIC DNA]</scope>
    <source>
        <strain evidence="1">CgM1</strain>
    </source>
</reference>
<accession>A0AAV7IVM5</accession>
<dbReference type="EMBL" id="JAHXZJ010000747">
    <property type="protein sequence ID" value="KAH0558152.1"/>
    <property type="molecule type" value="Genomic_DNA"/>
</dbReference>
<sequence length="109" mass="12609">MLCQLRENGIRISKKRPRFAKNNRDKDKEGLENIKLEIKFSIHKKTLNYTEVLINYQCTYKHRMNTGRPVGQLDPAEDLKQKAPVVKSAINTLLVSLHSLSRVYVKTGK</sequence>